<keyword evidence="5 13" id="KW-0349">Heme</keyword>
<evidence type="ECO:0000256" key="12">
    <source>
        <dbReference type="ARBA" id="ARBA00023136"/>
    </source>
</evidence>
<dbReference type="PRINTS" id="PR00463">
    <property type="entry name" value="EP450I"/>
</dbReference>
<evidence type="ECO:0000256" key="10">
    <source>
        <dbReference type="ARBA" id="ARBA00023004"/>
    </source>
</evidence>
<evidence type="ECO:0000256" key="8">
    <source>
        <dbReference type="ARBA" id="ARBA00022848"/>
    </source>
</evidence>
<keyword evidence="8" id="KW-0492">Microsome</keyword>
<dbReference type="GO" id="GO:0016705">
    <property type="term" value="F:oxidoreductase activity, acting on paired donors, with incorporation or reduction of molecular oxygen"/>
    <property type="evidence" value="ECO:0007669"/>
    <property type="project" value="InterPro"/>
</dbReference>
<evidence type="ECO:0000256" key="2">
    <source>
        <dbReference type="ARBA" id="ARBA00004174"/>
    </source>
</evidence>
<feature type="binding site" description="axial binding residue" evidence="13">
    <location>
        <position position="438"/>
    </location>
    <ligand>
        <name>heme</name>
        <dbReference type="ChEBI" id="CHEBI:30413"/>
    </ligand>
    <ligandPart>
        <name>Fe</name>
        <dbReference type="ChEBI" id="CHEBI:18248"/>
    </ligandPart>
</feature>
<evidence type="ECO:0000256" key="6">
    <source>
        <dbReference type="ARBA" id="ARBA00022723"/>
    </source>
</evidence>
<evidence type="ECO:0000256" key="9">
    <source>
        <dbReference type="ARBA" id="ARBA00023002"/>
    </source>
</evidence>
<dbReference type="CDD" id="cd11056">
    <property type="entry name" value="CYP6-like"/>
    <property type="match status" value="1"/>
</dbReference>
<proteinExistence type="inferred from homology"/>
<dbReference type="FunFam" id="1.10.630.10:FF:000042">
    <property type="entry name" value="Cytochrome P450"/>
    <property type="match status" value="1"/>
</dbReference>
<organism evidence="15 16">
    <name type="scientific">Rhynchophorus ferrugineus</name>
    <name type="common">Red palm weevil</name>
    <name type="synonym">Curculio ferrugineus</name>
    <dbReference type="NCBI Taxonomy" id="354439"/>
    <lineage>
        <taxon>Eukaryota</taxon>
        <taxon>Metazoa</taxon>
        <taxon>Ecdysozoa</taxon>
        <taxon>Arthropoda</taxon>
        <taxon>Hexapoda</taxon>
        <taxon>Insecta</taxon>
        <taxon>Pterygota</taxon>
        <taxon>Neoptera</taxon>
        <taxon>Endopterygota</taxon>
        <taxon>Coleoptera</taxon>
        <taxon>Polyphaga</taxon>
        <taxon>Cucujiformia</taxon>
        <taxon>Curculionidae</taxon>
        <taxon>Dryophthorinae</taxon>
        <taxon>Rhynchophorus</taxon>
    </lineage>
</organism>
<protein>
    <recommendedName>
        <fullName evidence="17">Cytochrome P450</fullName>
    </recommendedName>
</protein>
<evidence type="ECO:0000256" key="4">
    <source>
        <dbReference type="ARBA" id="ARBA00010617"/>
    </source>
</evidence>
<comment type="subcellular location">
    <subcellularLocation>
        <location evidence="3">Endoplasmic reticulum membrane</location>
        <topology evidence="3">Peripheral membrane protein</topology>
    </subcellularLocation>
    <subcellularLocation>
        <location evidence="2">Microsome membrane</location>
        <topology evidence="2">Peripheral membrane protein</topology>
    </subcellularLocation>
</comment>
<evidence type="ECO:0008006" key="17">
    <source>
        <dbReference type="Google" id="ProtNLM"/>
    </source>
</evidence>
<dbReference type="InterPro" id="IPR001128">
    <property type="entry name" value="Cyt_P450"/>
</dbReference>
<dbReference type="GO" id="GO:0004497">
    <property type="term" value="F:monooxygenase activity"/>
    <property type="evidence" value="ECO:0007669"/>
    <property type="project" value="UniProtKB-KW"/>
</dbReference>
<evidence type="ECO:0000313" key="15">
    <source>
        <dbReference type="EMBL" id="KAF7281449.1"/>
    </source>
</evidence>
<dbReference type="GO" id="GO:0005789">
    <property type="term" value="C:endoplasmic reticulum membrane"/>
    <property type="evidence" value="ECO:0007669"/>
    <property type="project" value="UniProtKB-SubCell"/>
</dbReference>
<keyword evidence="6 13" id="KW-0479">Metal-binding</keyword>
<name>A0A834IKF8_RHYFE</name>
<dbReference type="GO" id="GO:0020037">
    <property type="term" value="F:heme binding"/>
    <property type="evidence" value="ECO:0007669"/>
    <property type="project" value="InterPro"/>
</dbReference>
<dbReference type="AlphaFoldDB" id="A0A834IKF8"/>
<comment type="caution">
    <text evidence="15">The sequence shown here is derived from an EMBL/GenBank/DDBJ whole genome shotgun (WGS) entry which is preliminary data.</text>
</comment>
<keyword evidence="16" id="KW-1185">Reference proteome</keyword>
<dbReference type="PANTHER" id="PTHR24292:SF100">
    <property type="entry name" value="CYTOCHROME P450 6A16, ISOFORM B-RELATED"/>
    <property type="match status" value="1"/>
</dbReference>
<evidence type="ECO:0000256" key="7">
    <source>
        <dbReference type="ARBA" id="ARBA00022824"/>
    </source>
</evidence>
<dbReference type="Pfam" id="PF00067">
    <property type="entry name" value="p450"/>
    <property type="match status" value="1"/>
</dbReference>
<evidence type="ECO:0000256" key="11">
    <source>
        <dbReference type="ARBA" id="ARBA00023033"/>
    </source>
</evidence>
<evidence type="ECO:0000256" key="5">
    <source>
        <dbReference type="ARBA" id="ARBA00022617"/>
    </source>
</evidence>
<dbReference type="InterPro" id="IPR017972">
    <property type="entry name" value="Cyt_P450_CS"/>
</dbReference>
<dbReference type="PANTHER" id="PTHR24292">
    <property type="entry name" value="CYTOCHROME P450"/>
    <property type="match status" value="1"/>
</dbReference>
<keyword evidence="11 14" id="KW-0503">Monooxygenase</keyword>
<dbReference type="Gene3D" id="1.10.630.10">
    <property type="entry name" value="Cytochrome P450"/>
    <property type="match status" value="1"/>
</dbReference>
<sequence>MLLYVVLVLVAFLVYVKFKQSYWKRRGLHQLEPEFFFGNAKKELLGKRSIFLLFRDIYEKAKVLKQDHVGIYFFLEPIYIPTNLTIIKQILIKDFQHFWGHGGFSHPNERLSMNLFNLEGDPWRHLRTKLTPTFTSGKMKMMFDTLVSKTDGLEKLIDGYITRKEPVDIKEAAARFTTDIIASCAFGIETDAMENDRNDFRTYGRKVFKPTTFKLFLSNTVPASVLGPLGFKLFPRDVDAFFSETVLDTMQYREKYNIIRKDFMHLLLQLKNGDNKSADTQSLTNNELIAQCFVFFLAGFETSSTTITFALLELSSNQEIQDKLRKEINEVLDRHDGKITYDAMMEMKYLDMVVNESLRKYPPVAILPRVCSKNYEVPGTKVTIEKGTKVQVPVWGIHMDPEYYPEPEKFNPEHFTPENKANRPEMAFLPFGEGPRMCIGLRFGVMQTKIGLISLLKNFKFTVNSKTHTPIQIEKVSFVLSVEGDVWLNASRV</sequence>
<keyword evidence="7" id="KW-0256">Endoplasmic reticulum</keyword>
<comment type="cofactor">
    <cofactor evidence="1 13">
        <name>heme</name>
        <dbReference type="ChEBI" id="CHEBI:30413"/>
    </cofactor>
</comment>
<dbReference type="InterPro" id="IPR036396">
    <property type="entry name" value="Cyt_P450_sf"/>
</dbReference>
<dbReference type="SUPFAM" id="SSF48264">
    <property type="entry name" value="Cytochrome P450"/>
    <property type="match status" value="1"/>
</dbReference>
<dbReference type="PROSITE" id="PS00086">
    <property type="entry name" value="CYTOCHROME_P450"/>
    <property type="match status" value="1"/>
</dbReference>
<evidence type="ECO:0000256" key="1">
    <source>
        <dbReference type="ARBA" id="ARBA00001971"/>
    </source>
</evidence>
<evidence type="ECO:0000313" key="16">
    <source>
        <dbReference type="Proteomes" id="UP000625711"/>
    </source>
</evidence>
<dbReference type="InterPro" id="IPR050476">
    <property type="entry name" value="Insect_CytP450_Detox"/>
</dbReference>
<dbReference type="GO" id="GO:0005506">
    <property type="term" value="F:iron ion binding"/>
    <property type="evidence" value="ECO:0007669"/>
    <property type="project" value="InterPro"/>
</dbReference>
<dbReference type="PRINTS" id="PR00385">
    <property type="entry name" value="P450"/>
</dbReference>
<evidence type="ECO:0000256" key="3">
    <source>
        <dbReference type="ARBA" id="ARBA00004406"/>
    </source>
</evidence>
<evidence type="ECO:0000256" key="14">
    <source>
        <dbReference type="RuleBase" id="RU000461"/>
    </source>
</evidence>
<accession>A0A834IKF8</accession>
<comment type="similarity">
    <text evidence="4 14">Belongs to the cytochrome P450 family.</text>
</comment>
<reference evidence="15" key="1">
    <citation type="submission" date="2020-08" db="EMBL/GenBank/DDBJ databases">
        <title>Genome sequencing and assembly of the red palm weevil Rhynchophorus ferrugineus.</title>
        <authorList>
            <person name="Dias G.B."/>
            <person name="Bergman C.M."/>
            <person name="Manee M."/>
        </authorList>
    </citation>
    <scope>NUCLEOTIDE SEQUENCE</scope>
    <source>
        <strain evidence="15">AA-2017</strain>
        <tissue evidence="15">Whole larva</tissue>
    </source>
</reference>
<dbReference type="Proteomes" id="UP000625711">
    <property type="component" value="Unassembled WGS sequence"/>
</dbReference>
<dbReference type="OrthoDB" id="2789670at2759"/>
<dbReference type="InterPro" id="IPR002401">
    <property type="entry name" value="Cyt_P450_E_grp-I"/>
</dbReference>
<evidence type="ECO:0000256" key="13">
    <source>
        <dbReference type="PIRSR" id="PIRSR602401-1"/>
    </source>
</evidence>
<keyword evidence="12" id="KW-0472">Membrane</keyword>
<keyword evidence="9 14" id="KW-0560">Oxidoreductase</keyword>
<gene>
    <name evidence="15" type="ORF">GWI33_004774</name>
</gene>
<dbReference type="EMBL" id="JAACXV010000241">
    <property type="protein sequence ID" value="KAF7281449.1"/>
    <property type="molecule type" value="Genomic_DNA"/>
</dbReference>
<keyword evidence="10 13" id="KW-0408">Iron</keyword>